<dbReference type="OrthoDB" id="3525132at2759"/>
<dbReference type="Proteomes" id="UP000672032">
    <property type="component" value="Chromosome 1"/>
</dbReference>
<evidence type="ECO:0000313" key="3">
    <source>
        <dbReference type="Proteomes" id="UP000672032"/>
    </source>
</evidence>
<keyword evidence="3" id="KW-1185">Reference proteome</keyword>
<feature type="region of interest" description="Disordered" evidence="1">
    <location>
        <begin position="366"/>
        <end position="472"/>
    </location>
</feature>
<name>A0A8A3P056_9HELO</name>
<feature type="compositionally biased region" description="Polar residues" evidence="1">
    <location>
        <begin position="214"/>
        <end position="231"/>
    </location>
</feature>
<protein>
    <submittedName>
        <fullName evidence="2">Uncharacterized protein</fullName>
    </submittedName>
</protein>
<organism evidence="2 3">
    <name type="scientific">Monilinia vaccinii-corymbosi</name>
    <dbReference type="NCBI Taxonomy" id="61207"/>
    <lineage>
        <taxon>Eukaryota</taxon>
        <taxon>Fungi</taxon>
        <taxon>Dikarya</taxon>
        <taxon>Ascomycota</taxon>
        <taxon>Pezizomycotina</taxon>
        <taxon>Leotiomycetes</taxon>
        <taxon>Helotiales</taxon>
        <taxon>Sclerotiniaceae</taxon>
        <taxon>Monilinia</taxon>
    </lineage>
</organism>
<evidence type="ECO:0000256" key="1">
    <source>
        <dbReference type="SAM" id="MobiDB-lite"/>
    </source>
</evidence>
<feature type="region of interest" description="Disordered" evidence="1">
    <location>
        <begin position="174"/>
        <end position="231"/>
    </location>
</feature>
<gene>
    <name evidence="2" type="ORF">DSL72_004307</name>
</gene>
<proteinExistence type="predicted"/>
<sequence>MEGSRGRNMSSPFAQPTIHLRSMTRYGITAWAHDLINELQKLGILDPANTDALNDLVGVYRNLEQFFIWVFQRPRTVPAQPHGPLQPLMDLRDLFLTLHRIWDDLEWDLRPEKDGAFIDQMIDNLGWLWDLRSKLKNRIRRLPMMSSVDALVEAANYAQLSDISHRNIIQSSTAAPLSSAGQPLPPVAPARKSSPRNLGDWASGSRKGGEQTRENIMSQTRESSFPTSFTQNAKTGHLQLPKYSQLSQKNAQSAMRRALSSYNSRLAKPSFAVQHPLPFPLEQAPRNLLGLANNDHYFVPTDSTFFISRTRDGIKPEIGLFNNNPKKKACGSTNKDAILITESPPPERDNAQYLSSRTQSNHLTAAVPRGDTESPGPAWQSSSPANSWTPINGNNKQTQARLAEERKAKEESMHQRLSRQKQQSVPNKRTNLGPIEKAVGVNPVPAKAKTAKDIHRPYSTRDNIKKEGPGNK</sequence>
<accession>A0A8A3P056</accession>
<dbReference type="EMBL" id="CP063405">
    <property type="protein sequence ID" value="QSZ29790.1"/>
    <property type="molecule type" value="Genomic_DNA"/>
</dbReference>
<evidence type="ECO:0000313" key="2">
    <source>
        <dbReference type="EMBL" id="QSZ29790.1"/>
    </source>
</evidence>
<reference evidence="2" key="1">
    <citation type="submission" date="2020-10" db="EMBL/GenBank/DDBJ databases">
        <title>Genome Sequence of Monilinia vaccinii-corymbosi Sheds Light on Mummy Berry Disease Infection of Blueberry and Mating Type.</title>
        <authorList>
            <person name="Yow A.G."/>
            <person name="Zhang Y."/>
            <person name="Bansal K."/>
            <person name="Eacker S.M."/>
            <person name="Sullivan S."/>
            <person name="Liachko I."/>
            <person name="Cubeta M.A."/>
            <person name="Rollins J.A."/>
            <person name="Ashrafi H."/>
        </authorList>
    </citation>
    <scope>NUCLEOTIDE SEQUENCE</scope>
    <source>
        <strain evidence="2">RL-1</strain>
    </source>
</reference>
<feature type="compositionally biased region" description="Polar residues" evidence="1">
    <location>
        <begin position="420"/>
        <end position="430"/>
    </location>
</feature>
<feature type="compositionally biased region" description="Polar residues" evidence="1">
    <location>
        <begin position="379"/>
        <end position="399"/>
    </location>
</feature>
<feature type="compositionally biased region" description="Basic and acidic residues" evidence="1">
    <location>
        <begin position="462"/>
        <end position="472"/>
    </location>
</feature>
<dbReference type="AlphaFoldDB" id="A0A8A3P056"/>
<feature type="compositionally biased region" description="Basic and acidic residues" evidence="1">
    <location>
        <begin position="402"/>
        <end position="414"/>
    </location>
</feature>